<dbReference type="Gene3D" id="3.40.33.10">
    <property type="entry name" value="CAP"/>
    <property type="match status" value="1"/>
</dbReference>
<evidence type="ECO:0000259" key="2">
    <source>
        <dbReference type="Pfam" id="PF14504"/>
    </source>
</evidence>
<gene>
    <name evidence="3" type="ORF">SAMN04488530_10956</name>
</gene>
<dbReference type="Pfam" id="PF14504">
    <property type="entry name" value="CAP_assoc_N"/>
    <property type="match status" value="1"/>
</dbReference>
<dbReference type="Pfam" id="PF00188">
    <property type="entry name" value="CAP"/>
    <property type="match status" value="1"/>
</dbReference>
<dbReference type="InterPro" id="IPR029410">
    <property type="entry name" value="CAP_assoc"/>
</dbReference>
<protein>
    <submittedName>
        <fullName evidence="3">Cysteine-rich secretory protein family protein</fullName>
    </submittedName>
</protein>
<evidence type="ECO:0000313" key="4">
    <source>
        <dbReference type="Proteomes" id="UP000243255"/>
    </source>
</evidence>
<dbReference type="RefSeq" id="WP_073125186.1">
    <property type="nucleotide sequence ID" value="NZ_BAABCH010000102.1"/>
</dbReference>
<dbReference type="Proteomes" id="UP000243255">
    <property type="component" value="Unassembled WGS sequence"/>
</dbReference>
<dbReference type="CDD" id="cd05379">
    <property type="entry name" value="CAP_bacterial"/>
    <property type="match status" value="1"/>
</dbReference>
<dbReference type="EMBL" id="FQWX01000009">
    <property type="protein sequence ID" value="SHG86058.1"/>
    <property type="molecule type" value="Genomic_DNA"/>
</dbReference>
<keyword evidence="4" id="KW-1185">Reference proteome</keyword>
<proteinExistence type="predicted"/>
<feature type="domain" description="SCP" evidence="1">
    <location>
        <begin position="222"/>
        <end position="337"/>
    </location>
</feature>
<organism evidence="3 4">
    <name type="scientific">Asaccharospora irregularis DSM 2635</name>
    <dbReference type="NCBI Taxonomy" id="1121321"/>
    <lineage>
        <taxon>Bacteria</taxon>
        <taxon>Bacillati</taxon>
        <taxon>Bacillota</taxon>
        <taxon>Clostridia</taxon>
        <taxon>Peptostreptococcales</taxon>
        <taxon>Peptostreptococcaceae</taxon>
        <taxon>Asaccharospora</taxon>
    </lineage>
</organism>
<dbReference type="InterPro" id="IPR014044">
    <property type="entry name" value="CAP_dom"/>
</dbReference>
<name>A0A1M5N976_9FIRM</name>
<dbReference type="STRING" id="1121321.SAMN04488530_10956"/>
<dbReference type="PANTHER" id="PTHR31157">
    <property type="entry name" value="SCP DOMAIN-CONTAINING PROTEIN"/>
    <property type="match status" value="1"/>
</dbReference>
<dbReference type="AlphaFoldDB" id="A0A1M5N976"/>
<dbReference type="InterPro" id="IPR035940">
    <property type="entry name" value="CAP_sf"/>
</dbReference>
<dbReference type="SUPFAM" id="SSF55797">
    <property type="entry name" value="PR-1-like"/>
    <property type="match status" value="1"/>
</dbReference>
<reference evidence="4" key="1">
    <citation type="submission" date="2016-11" db="EMBL/GenBank/DDBJ databases">
        <authorList>
            <person name="Varghese N."/>
            <person name="Submissions S."/>
        </authorList>
    </citation>
    <scope>NUCLEOTIDE SEQUENCE [LARGE SCALE GENOMIC DNA]</scope>
    <source>
        <strain evidence="4">DSM 2635</strain>
    </source>
</reference>
<dbReference type="PANTHER" id="PTHR31157:SF1">
    <property type="entry name" value="SCP DOMAIN-CONTAINING PROTEIN"/>
    <property type="match status" value="1"/>
</dbReference>
<dbReference type="OrthoDB" id="9783944at2"/>
<sequence>MKKIVSIILIIVIFVFYGSDILDFGYKLKDSLFERHYNEEHSNAVEDIQSESIEQNSVNQDINNYENIRIGDSTQTVKSFIGEPSRIDKSEYSFDWYVYNQYGEKFVMVGIENDAVVAFYSNSMNSYETEGIQLNQNREYIRSNYSPIEYKEKGNTRYMINSKDEYDIINKGKKYITVFYDIHDENRVCSYLIVDEYIENHFNGIYPEESEEIKKSFELEMVDLVNSVRLKRGLISLEYSEAATQSSRNHSNDMMVSNFFDHINKKNETPFDRMQKEGILYSKAGENIAAGQVNSIYAHEALMNSLGHRKNILGDYNNIGVGVVFGGSYKTYYTQNFYSGI</sequence>
<evidence type="ECO:0000259" key="1">
    <source>
        <dbReference type="Pfam" id="PF00188"/>
    </source>
</evidence>
<evidence type="ECO:0000313" key="3">
    <source>
        <dbReference type="EMBL" id="SHG86058.1"/>
    </source>
</evidence>
<feature type="domain" description="CAP-associated" evidence="2">
    <location>
        <begin position="70"/>
        <end position="201"/>
    </location>
</feature>
<accession>A0A1M5N976</accession>